<name>A0A914I8C4_GLORO</name>
<dbReference type="Proteomes" id="UP000887572">
    <property type="component" value="Unplaced"/>
</dbReference>
<dbReference type="WBParaSite" id="Gr19_v10_g7578.t1">
    <property type="protein sequence ID" value="Gr19_v10_g7578.t1"/>
    <property type="gene ID" value="Gr19_v10_g7578"/>
</dbReference>
<protein>
    <submittedName>
        <fullName evidence="3">Uncharacterized protein</fullName>
    </submittedName>
</protein>
<evidence type="ECO:0000313" key="2">
    <source>
        <dbReference type="Proteomes" id="UP000887572"/>
    </source>
</evidence>
<evidence type="ECO:0000256" key="1">
    <source>
        <dbReference type="SAM" id="SignalP"/>
    </source>
</evidence>
<reference evidence="3" key="1">
    <citation type="submission" date="2022-11" db="UniProtKB">
        <authorList>
            <consortium name="WormBaseParasite"/>
        </authorList>
    </citation>
    <scope>IDENTIFICATION</scope>
</reference>
<organism evidence="2 3">
    <name type="scientific">Globodera rostochiensis</name>
    <name type="common">Golden nematode worm</name>
    <name type="synonym">Heterodera rostochiensis</name>
    <dbReference type="NCBI Taxonomy" id="31243"/>
    <lineage>
        <taxon>Eukaryota</taxon>
        <taxon>Metazoa</taxon>
        <taxon>Ecdysozoa</taxon>
        <taxon>Nematoda</taxon>
        <taxon>Chromadorea</taxon>
        <taxon>Rhabditida</taxon>
        <taxon>Tylenchina</taxon>
        <taxon>Tylenchomorpha</taxon>
        <taxon>Tylenchoidea</taxon>
        <taxon>Heteroderidae</taxon>
        <taxon>Heteroderinae</taxon>
        <taxon>Globodera</taxon>
    </lineage>
</organism>
<feature type="signal peptide" evidence="1">
    <location>
        <begin position="1"/>
        <end position="22"/>
    </location>
</feature>
<dbReference type="AlphaFoldDB" id="A0A914I8C4"/>
<proteinExistence type="predicted"/>
<accession>A0A914I8C4</accession>
<keyword evidence="1" id="KW-0732">Signal</keyword>
<keyword evidence="2" id="KW-1185">Reference proteome</keyword>
<feature type="chain" id="PRO_5037218726" evidence="1">
    <location>
        <begin position="23"/>
        <end position="77"/>
    </location>
</feature>
<evidence type="ECO:0000313" key="3">
    <source>
        <dbReference type="WBParaSite" id="Gr19_v10_g7578.t1"/>
    </source>
</evidence>
<sequence>MPLRFLLLLMWILCYLVSGTDSYPLLVALEKRPIGDLPPYRFASFFQRSRRSPQITAIGRDELSDQFALEPFILVEE</sequence>